<organism evidence="5 6">
    <name type="scientific">Thermomonas aquatica</name>
    <dbReference type="NCBI Taxonomy" id="2202149"/>
    <lineage>
        <taxon>Bacteria</taxon>
        <taxon>Pseudomonadati</taxon>
        <taxon>Pseudomonadota</taxon>
        <taxon>Gammaproteobacteria</taxon>
        <taxon>Lysobacterales</taxon>
        <taxon>Lysobacteraceae</taxon>
        <taxon>Thermomonas</taxon>
    </lineage>
</organism>
<dbReference type="GO" id="GO:0007154">
    <property type="term" value="P:cell communication"/>
    <property type="evidence" value="ECO:0007669"/>
    <property type="project" value="InterPro"/>
</dbReference>
<accession>A0A5B7ZQK3</accession>
<dbReference type="Proteomes" id="UP000308149">
    <property type="component" value="Chromosome"/>
</dbReference>
<dbReference type="Pfam" id="PF03160">
    <property type="entry name" value="Calx-beta"/>
    <property type="match status" value="1"/>
</dbReference>
<proteinExistence type="predicted"/>
<dbReference type="InterPro" id="IPR003644">
    <property type="entry name" value="Calx_beta"/>
</dbReference>
<keyword evidence="6" id="KW-1185">Reference proteome</keyword>
<dbReference type="OrthoDB" id="9800417at2"/>
<dbReference type="KEGG" id="thes:FHQ07_06815"/>
<feature type="domain" description="Calx-beta" evidence="4">
    <location>
        <begin position="266"/>
        <end position="358"/>
    </location>
</feature>
<dbReference type="SUPFAM" id="SSF56219">
    <property type="entry name" value="DNase I-like"/>
    <property type="match status" value="1"/>
</dbReference>
<dbReference type="InterPro" id="IPR036691">
    <property type="entry name" value="Endo/exonu/phosph_ase_sf"/>
</dbReference>
<name>A0A5B7ZQK3_9GAMM</name>
<gene>
    <name evidence="5" type="ORF">FHQ07_06815</name>
</gene>
<keyword evidence="3" id="KW-0106">Calcium</keyword>
<dbReference type="SUPFAM" id="SSF141072">
    <property type="entry name" value="CalX-like"/>
    <property type="match status" value="1"/>
</dbReference>
<evidence type="ECO:0000256" key="3">
    <source>
        <dbReference type="ARBA" id="ARBA00022837"/>
    </source>
</evidence>
<evidence type="ECO:0000256" key="1">
    <source>
        <dbReference type="ARBA" id="ARBA00022729"/>
    </source>
</evidence>
<dbReference type="Gene3D" id="3.60.10.10">
    <property type="entry name" value="Endonuclease/exonuclease/phosphatase"/>
    <property type="match status" value="1"/>
</dbReference>
<dbReference type="PANTHER" id="PTHR42834">
    <property type="entry name" value="ENDONUCLEASE/EXONUCLEASE/PHOSPHATASE FAMILY PROTEIN (AFU_ORTHOLOGUE AFUA_3G09210)"/>
    <property type="match status" value="1"/>
</dbReference>
<dbReference type="GO" id="GO:0016020">
    <property type="term" value="C:membrane"/>
    <property type="evidence" value="ECO:0007669"/>
    <property type="project" value="InterPro"/>
</dbReference>
<sequence>MVAGLPPHRHATVTEMQHNRGTRAGGRFAATWGTTMKRLLQRLALMGLALSAPFAVQAQANLTGGTYSQNFDTLSNTAGSTTNTAFPIGWQMTETGGGARDNEQYAVDTGSSNTGDTYSYGAAGSTDRAFGGLRSGSLVPVFGACFTNGTGAALSSFAVAYTGEQWRLGTTGRADRIDFQYSLNATSLTTGTWTDVDALDFSSPDTGTIGVKNGNGAANRTAISSTVSSVSIANGATFCVRWNDVDATGADDGLAVDDFSITVAGAPLPSLSINDVTADEGNSGTTNFTFTIALSAAAAANVTVDYATSSDSATSGVDFTATSGTATITAGSTSTTITVPVLGDTALEINETFLVALSNPSANASIADASGTGTISNDDIVITAIHDIQGNGELSPMNGQLVMAEGVVTAKRGNGFFLQAADADVDADPATSEGIFVFTSAVPGMVNVGDRARVTATVSEFSGSSATPTTELVSPSVGVLTTGNPLPAAFEIPATLAAPDSLPSTLERLEGMRVSVASGVVTAQTDGNINEASATSSDSNSAFEFVVAGVPRPLREEGLSILDPFPVPPAKQATIPYFDANQERIKAFPLAGTRLVADAGATVTNLAGVLTYFGDSWELLYDLANPPVIGTATASAVSTAGANDITVGGFNLQRFFDTVNDPAIGEPVLTPAAFANRLAKTGAAICDWVKAPDILGVVEVENLATLTELANYINGNCASAPAYAPYLIEGNDVGGIDVGFLLSTRAVRTGVSRVAVTSIAQVGKDTRYGTTPLGCNPADAGCTSSLLNDRPSLVLRAAVNFTDGRRYPLTVIINHLRSLNGNDDPADGRVRYKRAEQAMFLGNVIDGLQTANPSEKIVLVGDFNAFPFNDGYVDSMGIITGNAAPEDQVIEYRTSPVATPLVLGDELVADPAQRYSYVFEGNAQTLDHAVVNEALVNDPAVTGLSVEHARINADFRVAHYGEFSLPYTALNPPLRVSDHDPVRLTIGVVRPLSADLSLAWTSRNFSTRGAFNTLSLRNNAGIAIAGAQVRIDMEIPANSIATVGAPSGWSCQRLGDASFLCTAGKPIPAGATLSFTVDVRPRVRFASTDVIRLKAQATVLSDPISGDNSVELVLP</sequence>
<dbReference type="InterPro" id="IPR005135">
    <property type="entry name" value="Endo/exonuclease/phosphatase"/>
</dbReference>
<dbReference type="CDD" id="cd04486">
    <property type="entry name" value="YhcR_OBF_like"/>
    <property type="match status" value="1"/>
</dbReference>
<dbReference type="InterPro" id="IPR038081">
    <property type="entry name" value="CalX-like_sf"/>
</dbReference>
<dbReference type="GO" id="GO:0003824">
    <property type="term" value="F:catalytic activity"/>
    <property type="evidence" value="ECO:0007669"/>
    <property type="project" value="InterPro"/>
</dbReference>
<protein>
    <submittedName>
        <fullName evidence="5">Nuclease</fullName>
    </submittedName>
</protein>
<dbReference type="AlphaFoldDB" id="A0A5B7ZQK3"/>
<keyword evidence="1" id="KW-0732">Signal</keyword>
<evidence type="ECO:0000313" key="6">
    <source>
        <dbReference type="Proteomes" id="UP000308149"/>
    </source>
</evidence>
<keyword evidence="2" id="KW-0677">Repeat</keyword>
<reference evidence="5 6" key="1">
    <citation type="submission" date="2019-06" db="EMBL/GenBank/DDBJ databases">
        <title>Thermomonas aquatica sp. nov., isolated from an industrial wastewater treatment plant.</title>
        <authorList>
            <person name="Jeon J.H."/>
            <person name="Park D.-S."/>
        </authorList>
    </citation>
    <scope>NUCLEOTIDE SEQUENCE [LARGE SCALE GENOMIC DNA]</scope>
    <source>
        <strain evidence="5 6">SY21</strain>
    </source>
</reference>
<evidence type="ECO:0000313" key="5">
    <source>
        <dbReference type="EMBL" id="QDA57049.1"/>
    </source>
</evidence>
<dbReference type="Gene3D" id="2.60.40.2030">
    <property type="match status" value="1"/>
</dbReference>
<dbReference type="SMART" id="SM00237">
    <property type="entry name" value="Calx_beta"/>
    <property type="match status" value="1"/>
</dbReference>
<dbReference type="EMBL" id="CP040871">
    <property type="protein sequence ID" value="QDA57049.1"/>
    <property type="molecule type" value="Genomic_DNA"/>
</dbReference>
<evidence type="ECO:0000256" key="2">
    <source>
        <dbReference type="ARBA" id="ARBA00022737"/>
    </source>
</evidence>
<evidence type="ECO:0000259" key="4">
    <source>
        <dbReference type="SMART" id="SM00237"/>
    </source>
</evidence>
<dbReference type="PANTHER" id="PTHR42834:SF1">
    <property type="entry name" value="ENDONUCLEASE_EXONUCLEASE_PHOSPHATASE FAMILY PROTEIN (AFU_ORTHOLOGUE AFUA_3G09210)"/>
    <property type="match status" value="1"/>
</dbReference>
<dbReference type="Pfam" id="PF03372">
    <property type="entry name" value="Exo_endo_phos"/>
    <property type="match status" value="1"/>
</dbReference>